<organism evidence="2 3">
    <name type="scientific">Pontibacter populi</name>
    <dbReference type="NCBI Taxonomy" id="890055"/>
    <lineage>
        <taxon>Bacteria</taxon>
        <taxon>Pseudomonadati</taxon>
        <taxon>Bacteroidota</taxon>
        <taxon>Cytophagia</taxon>
        <taxon>Cytophagales</taxon>
        <taxon>Hymenobacteraceae</taxon>
        <taxon>Pontibacter</taxon>
    </lineage>
</organism>
<feature type="chain" id="PRO_5046749874" description="DUF5602 domain-containing protein" evidence="1">
    <location>
        <begin position="30"/>
        <end position="277"/>
    </location>
</feature>
<comment type="caution">
    <text evidence="2">The sequence shown here is derived from an EMBL/GenBank/DDBJ whole genome shotgun (WGS) entry which is preliminary data.</text>
</comment>
<evidence type="ECO:0008006" key="4">
    <source>
        <dbReference type="Google" id="ProtNLM"/>
    </source>
</evidence>
<dbReference type="PROSITE" id="PS51257">
    <property type="entry name" value="PROKAR_LIPOPROTEIN"/>
    <property type="match status" value="1"/>
</dbReference>
<evidence type="ECO:0000313" key="2">
    <source>
        <dbReference type="EMBL" id="MER2996908.1"/>
    </source>
</evidence>
<evidence type="ECO:0000256" key="1">
    <source>
        <dbReference type="SAM" id="SignalP"/>
    </source>
</evidence>
<proteinExistence type="predicted"/>
<accession>A0ABV1RR92</accession>
<dbReference type="EMBL" id="JBEOKT010000004">
    <property type="protein sequence ID" value="MER2996908.1"/>
    <property type="molecule type" value="Genomic_DNA"/>
</dbReference>
<protein>
    <recommendedName>
        <fullName evidence="4">DUF5602 domain-containing protein</fullName>
    </recommendedName>
</protein>
<feature type="signal peptide" evidence="1">
    <location>
        <begin position="1"/>
        <end position="29"/>
    </location>
</feature>
<dbReference type="Proteomes" id="UP001476807">
    <property type="component" value="Unassembled WGS sequence"/>
</dbReference>
<sequence length="277" mass="30482">MKKQLMHGHRLLQTLALVSVFLFSACEQAQDVQPTATLGGNQQKAKATETKTYYGDAVAIGDGTAWVWVEVLQGKPLAMGIEFTEEALDGIMEQDMYEVVLPLPGQAHATGYKTVAIGWNPMGHDPIGVYTLPHFDLHFYMQTEGQLSHIAGGPDEGAWSLVGTVFPEFYSFGPTPFAVPHMGVHWSDVRSPEFSQAGFSRTFIYGSSGDKVTFLEPMITLAYLESLATGDTEHLPVPSLLKYVDPGYYPQTYTITHTTEGTYSIALTDLVFRNTNM</sequence>
<keyword evidence="1" id="KW-0732">Signal</keyword>
<gene>
    <name evidence="2" type="ORF">ABS362_05085</name>
</gene>
<evidence type="ECO:0000313" key="3">
    <source>
        <dbReference type="Proteomes" id="UP001476807"/>
    </source>
</evidence>
<dbReference type="RefSeq" id="WP_350411245.1">
    <property type="nucleotide sequence ID" value="NZ_JBEOKT010000004.1"/>
</dbReference>
<name>A0ABV1RR92_9BACT</name>
<reference evidence="2 3" key="1">
    <citation type="submission" date="2024-06" db="EMBL/GenBank/DDBJ databases">
        <title>Pontibacter populi HYL7-15.</title>
        <authorList>
            <person name="Kim M.K."/>
        </authorList>
    </citation>
    <scope>NUCLEOTIDE SEQUENCE [LARGE SCALE GENOMIC DNA]</scope>
    <source>
        <strain evidence="2 3">HYL7-15</strain>
    </source>
</reference>
<keyword evidence="3" id="KW-1185">Reference proteome</keyword>